<feature type="signal peptide" evidence="2">
    <location>
        <begin position="1"/>
        <end position="22"/>
    </location>
</feature>
<feature type="chain" id="PRO_5046028727" evidence="2">
    <location>
        <begin position="23"/>
        <end position="252"/>
    </location>
</feature>
<dbReference type="Proteomes" id="UP001527925">
    <property type="component" value="Unassembled WGS sequence"/>
</dbReference>
<gene>
    <name evidence="3" type="ORF">HK105_202199</name>
</gene>
<evidence type="ECO:0000256" key="2">
    <source>
        <dbReference type="SAM" id="SignalP"/>
    </source>
</evidence>
<sequence>MYFKSVLLVLTIVASSLVAAGGSTVDASALAVSSSDVAAASAARTGRRAGRGRRGGRRTGRRNRKNRGKGKGNKKNNTTTDAGTATTTDAGSAGTTAAAEATKTAAADTGSSDTGSSGSTTSGSSATSPAFKDIDISRVGGDGNAAIAAAQKVCPSNQSASQAEANRVVAEDAETSFFNAALAKVKGNKAATNAIQCQKLRNKVLKQHCEVVRDTQKGNTASATDHANKRKKNADLVTKLCPTVDTSLFIKP</sequence>
<reference evidence="3 4" key="1">
    <citation type="submission" date="2023-09" db="EMBL/GenBank/DDBJ databases">
        <title>Pangenome analysis of Batrachochytrium dendrobatidis and related Chytrids.</title>
        <authorList>
            <person name="Yacoub M.N."/>
            <person name="Stajich J.E."/>
            <person name="James T.Y."/>
        </authorList>
    </citation>
    <scope>NUCLEOTIDE SEQUENCE [LARGE SCALE GENOMIC DNA]</scope>
    <source>
        <strain evidence="3 4">JEL0888</strain>
    </source>
</reference>
<dbReference type="EMBL" id="JADGIZ020000007">
    <property type="protein sequence ID" value="KAL2918272.1"/>
    <property type="molecule type" value="Genomic_DNA"/>
</dbReference>
<comment type="caution">
    <text evidence="3">The sequence shown here is derived from an EMBL/GenBank/DDBJ whole genome shotgun (WGS) entry which is preliminary data.</text>
</comment>
<organism evidence="3 4">
    <name type="scientific">Polyrhizophydium stewartii</name>
    <dbReference type="NCBI Taxonomy" id="2732419"/>
    <lineage>
        <taxon>Eukaryota</taxon>
        <taxon>Fungi</taxon>
        <taxon>Fungi incertae sedis</taxon>
        <taxon>Chytridiomycota</taxon>
        <taxon>Chytridiomycota incertae sedis</taxon>
        <taxon>Chytridiomycetes</taxon>
        <taxon>Rhizophydiales</taxon>
        <taxon>Rhizophydiales incertae sedis</taxon>
        <taxon>Polyrhizophydium</taxon>
    </lineage>
</organism>
<keyword evidence="2" id="KW-0732">Signal</keyword>
<feature type="region of interest" description="Disordered" evidence="1">
    <location>
        <begin position="36"/>
        <end position="130"/>
    </location>
</feature>
<accession>A0ABR4NFF9</accession>
<evidence type="ECO:0000256" key="1">
    <source>
        <dbReference type="SAM" id="MobiDB-lite"/>
    </source>
</evidence>
<feature type="compositionally biased region" description="Low complexity" evidence="1">
    <location>
        <begin position="75"/>
        <end position="128"/>
    </location>
</feature>
<keyword evidence="4" id="KW-1185">Reference proteome</keyword>
<evidence type="ECO:0000313" key="3">
    <source>
        <dbReference type="EMBL" id="KAL2918272.1"/>
    </source>
</evidence>
<protein>
    <submittedName>
        <fullName evidence="3">Uncharacterized protein</fullName>
    </submittedName>
</protein>
<name>A0ABR4NFF9_9FUNG</name>
<feature type="compositionally biased region" description="Basic residues" evidence="1">
    <location>
        <begin position="45"/>
        <end position="74"/>
    </location>
</feature>
<evidence type="ECO:0000313" key="4">
    <source>
        <dbReference type="Proteomes" id="UP001527925"/>
    </source>
</evidence>
<proteinExistence type="predicted"/>